<proteinExistence type="predicted"/>
<keyword evidence="1" id="KW-0472">Membrane</keyword>
<protein>
    <recommendedName>
        <fullName evidence="4">Lipoprotein</fullName>
    </recommendedName>
</protein>
<dbReference type="PROSITE" id="PS51257">
    <property type="entry name" value="PROKAR_LIPOPROTEIN"/>
    <property type="match status" value="1"/>
</dbReference>
<keyword evidence="1" id="KW-1133">Transmembrane helix</keyword>
<dbReference type="Proteomes" id="UP000285343">
    <property type="component" value="Unassembled WGS sequence"/>
</dbReference>
<gene>
    <name evidence="2" type="ORF">DWW14_21725</name>
</gene>
<reference evidence="2 3" key="1">
    <citation type="submission" date="2018-08" db="EMBL/GenBank/DDBJ databases">
        <title>A genome reference for cultivated species of the human gut microbiota.</title>
        <authorList>
            <person name="Zou Y."/>
            <person name="Xue W."/>
            <person name="Luo G."/>
        </authorList>
    </citation>
    <scope>NUCLEOTIDE SEQUENCE [LARGE SCALE GENOMIC DNA]</scope>
    <source>
        <strain evidence="2 3">AF14-42</strain>
    </source>
</reference>
<evidence type="ECO:0000313" key="2">
    <source>
        <dbReference type="EMBL" id="RGV35666.1"/>
    </source>
</evidence>
<sequence>MLLNLRIYRLLGVYCVHLMVIGSTLSLLACTDSRRLDYALEFAGNNRGELEKVLDYYKNDSQKLAAARFLIENMPQCYFRYFRVYKKVVPVEEGLLYNY</sequence>
<comment type="caution">
    <text evidence="2">The sequence shown here is derived from an EMBL/GenBank/DDBJ whole genome shotgun (WGS) entry which is preliminary data.</text>
</comment>
<keyword evidence="1" id="KW-0812">Transmembrane</keyword>
<accession>A0A412X4I5</accession>
<dbReference type="EMBL" id="QRZC01000043">
    <property type="protein sequence ID" value="RGV35666.1"/>
    <property type="molecule type" value="Genomic_DNA"/>
</dbReference>
<evidence type="ECO:0000256" key="1">
    <source>
        <dbReference type="SAM" id="Phobius"/>
    </source>
</evidence>
<dbReference type="AlphaFoldDB" id="A0A412X4I5"/>
<evidence type="ECO:0008006" key="4">
    <source>
        <dbReference type="Google" id="ProtNLM"/>
    </source>
</evidence>
<organism evidence="2 3">
    <name type="scientific">Bacteroides uniformis</name>
    <dbReference type="NCBI Taxonomy" id="820"/>
    <lineage>
        <taxon>Bacteria</taxon>
        <taxon>Pseudomonadati</taxon>
        <taxon>Bacteroidota</taxon>
        <taxon>Bacteroidia</taxon>
        <taxon>Bacteroidales</taxon>
        <taxon>Bacteroidaceae</taxon>
        <taxon>Bacteroides</taxon>
    </lineage>
</organism>
<name>A0A412X4I5_BACUN</name>
<evidence type="ECO:0000313" key="3">
    <source>
        <dbReference type="Proteomes" id="UP000285343"/>
    </source>
</evidence>
<feature type="transmembrane region" description="Helical" evidence="1">
    <location>
        <begin position="7"/>
        <end position="29"/>
    </location>
</feature>